<protein>
    <recommendedName>
        <fullName evidence="3">HmuY protein</fullName>
    </recommendedName>
</protein>
<proteinExistence type="predicted"/>
<dbReference type="Proteomes" id="UP000199572">
    <property type="component" value="Unassembled WGS sequence"/>
</dbReference>
<dbReference type="InterPro" id="IPR025921">
    <property type="entry name" value="HmuY"/>
</dbReference>
<name>A0A1H9UQU5_9SPHI</name>
<sequence>MHSRVPTNRKMKLNKFYPSAQTGKIACTSLLLSVLLFGSCKKEEQDPNEALQDGKSTVITDLAGDTQAAMGGATPGKEQRAFYTFLFRFKDQKQIWIRNAADSVQWLKTSDWDMAFTGPYNSEVYVNDKDYAYNPGYEGTAQSSVVMLEQAYDLVNEAPSDQQFNNSEITKIGWASSAASAGWFFYNLNTHIMQAIPNRTYAIRLPDGKYAKLQLINAYKGNPPSVTDLNWPAPYYTFKYYVQQDGSKNLKTK</sequence>
<dbReference type="CDD" id="cd12105">
    <property type="entry name" value="HmuY"/>
    <property type="match status" value="1"/>
</dbReference>
<dbReference type="AlphaFoldDB" id="A0A1H9UQU5"/>
<accession>A0A1H9UQU5</accession>
<keyword evidence="2" id="KW-1185">Reference proteome</keyword>
<dbReference type="EMBL" id="FOGG01000033">
    <property type="protein sequence ID" value="SES11718.1"/>
    <property type="molecule type" value="Genomic_DNA"/>
</dbReference>
<evidence type="ECO:0000313" key="1">
    <source>
        <dbReference type="EMBL" id="SES11718.1"/>
    </source>
</evidence>
<gene>
    <name evidence="1" type="ORF">SAMN04488023_1339</name>
</gene>
<evidence type="ECO:0000313" key="2">
    <source>
        <dbReference type="Proteomes" id="UP000199572"/>
    </source>
</evidence>
<reference evidence="2" key="1">
    <citation type="submission" date="2016-10" db="EMBL/GenBank/DDBJ databases">
        <authorList>
            <person name="Varghese N."/>
            <person name="Submissions S."/>
        </authorList>
    </citation>
    <scope>NUCLEOTIDE SEQUENCE [LARGE SCALE GENOMIC DNA]</scope>
    <source>
        <strain evidence="2">DSM 18610</strain>
    </source>
</reference>
<organism evidence="1 2">
    <name type="scientific">Pedobacter rhizosphaerae</name>
    <dbReference type="NCBI Taxonomy" id="390241"/>
    <lineage>
        <taxon>Bacteria</taxon>
        <taxon>Pseudomonadati</taxon>
        <taxon>Bacteroidota</taxon>
        <taxon>Sphingobacteriia</taxon>
        <taxon>Sphingobacteriales</taxon>
        <taxon>Sphingobacteriaceae</taxon>
        <taxon>Pedobacter</taxon>
    </lineage>
</organism>
<evidence type="ECO:0008006" key="3">
    <source>
        <dbReference type="Google" id="ProtNLM"/>
    </source>
</evidence>
<dbReference type="STRING" id="390241.SAMN04488023_1339"/>